<dbReference type="InterPro" id="IPR005467">
    <property type="entry name" value="His_kinase_dom"/>
</dbReference>
<dbReference type="KEGG" id="tsin:OXH18_13490"/>
<keyword evidence="6" id="KW-1185">Reference proteome</keyword>
<dbReference type="Pfam" id="PF01590">
    <property type="entry name" value="GAF"/>
    <property type="match status" value="1"/>
</dbReference>
<evidence type="ECO:0000259" key="4">
    <source>
        <dbReference type="PROSITE" id="PS50109"/>
    </source>
</evidence>
<gene>
    <name evidence="5" type="ORF">OXH18_13490</name>
</gene>
<sequence length="462" mass="51597">MPNSEQEQQRLQTLEELGLLGTESVPIFEEATQTATHFIEMPICVLGLLDSDRLWFKSAVGLSRIGLMNDLASSRQLPRHESFCTQVVESQHVQVITDAAANPAFATGLLVQRYGIRAYLGVPLVASNGYCLGTLAMMSLTPRSFTDKEIEILQLIARWSISEFERNHLAKTSAWIQSSPNPTTAVNASAMSASAISSVKSQLMSQMAQELCTPLTSILGMARVLSQGIYGALTHKQREYIDIIHNSGQYLSSLVNEVLELGTLDDRTLYLTLTPIDVEMLCQQALSTLKQAAQRHHQQIQLTVEPGPRICLLDKDKVRQMLYHLIFSVMQSSNPESIIRIHISRRQNFLNLAVWTSHPWLGDGMSQADVIASRSLHHFAIQTHRKWRQNEWEAEARISPSNDFEETVGSIENHHSRQSLGLLLSCQLAELHGGSISVQGSNEEGYRYVIKLPQLRDEAETA</sequence>
<dbReference type="CDD" id="cd00082">
    <property type="entry name" value="HisKA"/>
    <property type="match status" value="1"/>
</dbReference>
<evidence type="ECO:0000256" key="3">
    <source>
        <dbReference type="ARBA" id="ARBA00022777"/>
    </source>
</evidence>
<dbReference type="SMART" id="SM00065">
    <property type="entry name" value="GAF"/>
    <property type="match status" value="1"/>
</dbReference>
<dbReference type="InterPro" id="IPR029016">
    <property type="entry name" value="GAF-like_dom_sf"/>
</dbReference>
<keyword evidence="3 5" id="KW-0418">Kinase</keyword>
<dbReference type="Proteomes" id="UP001163152">
    <property type="component" value="Chromosome"/>
</dbReference>
<dbReference type="PANTHER" id="PTHR43102:SF2">
    <property type="entry name" value="GAF DOMAIN-CONTAINING PROTEIN"/>
    <property type="match status" value="1"/>
</dbReference>
<dbReference type="AlphaFoldDB" id="A0A9E9C2T0"/>
<keyword evidence="3 5" id="KW-0808">Transferase</keyword>
<dbReference type="PANTHER" id="PTHR43102">
    <property type="entry name" value="SLR1143 PROTEIN"/>
    <property type="match status" value="1"/>
</dbReference>
<dbReference type="GO" id="GO:0000155">
    <property type="term" value="F:phosphorelay sensor kinase activity"/>
    <property type="evidence" value="ECO:0007669"/>
    <property type="project" value="InterPro"/>
</dbReference>
<dbReference type="EC" id="2.7.13.3" evidence="2"/>
<proteinExistence type="predicted"/>
<evidence type="ECO:0000256" key="1">
    <source>
        <dbReference type="ARBA" id="ARBA00000085"/>
    </source>
</evidence>
<dbReference type="InterPro" id="IPR003018">
    <property type="entry name" value="GAF"/>
</dbReference>
<protein>
    <recommendedName>
        <fullName evidence="2">histidine kinase</fullName>
        <ecNumber evidence="2">2.7.13.3</ecNumber>
    </recommendedName>
</protein>
<accession>A0A9E9C2T0</accession>
<dbReference type="Gene3D" id="1.10.287.130">
    <property type="match status" value="1"/>
</dbReference>
<dbReference type="InterPro" id="IPR036097">
    <property type="entry name" value="HisK_dim/P_sf"/>
</dbReference>
<dbReference type="InterPro" id="IPR003661">
    <property type="entry name" value="HisK_dim/P_dom"/>
</dbReference>
<dbReference type="SUPFAM" id="SSF47384">
    <property type="entry name" value="Homodimeric domain of signal transducing histidine kinase"/>
    <property type="match status" value="1"/>
</dbReference>
<organism evidence="5 6">
    <name type="scientific">Thermocoleostomius sinensis A174</name>
    <dbReference type="NCBI Taxonomy" id="2016057"/>
    <lineage>
        <taxon>Bacteria</taxon>
        <taxon>Bacillati</taxon>
        <taxon>Cyanobacteriota</taxon>
        <taxon>Cyanophyceae</taxon>
        <taxon>Oculatellales</taxon>
        <taxon>Oculatellaceae</taxon>
        <taxon>Thermocoleostomius</taxon>
    </lineage>
</organism>
<dbReference type="EMBL" id="CP113797">
    <property type="protein sequence ID" value="WAL58201.1"/>
    <property type="molecule type" value="Genomic_DNA"/>
</dbReference>
<name>A0A9E9C2T0_9CYAN</name>
<evidence type="ECO:0000256" key="2">
    <source>
        <dbReference type="ARBA" id="ARBA00012438"/>
    </source>
</evidence>
<dbReference type="SUPFAM" id="SSF55781">
    <property type="entry name" value="GAF domain-like"/>
    <property type="match status" value="1"/>
</dbReference>
<dbReference type="Gene3D" id="3.30.450.40">
    <property type="match status" value="1"/>
</dbReference>
<dbReference type="SMART" id="SM00388">
    <property type="entry name" value="HisKA"/>
    <property type="match status" value="1"/>
</dbReference>
<dbReference type="RefSeq" id="WP_268607604.1">
    <property type="nucleotide sequence ID" value="NZ_CP113797.1"/>
</dbReference>
<dbReference type="InterPro" id="IPR036890">
    <property type="entry name" value="HATPase_C_sf"/>
</dbReference>
<dbReference type="Pfam" id="PF00512">
    <property type="entry name" value="HisKA"/>
    <property type="match status" value="1"/>
</dbReference>
<dbReference type="PROSITE" id="PS50109">
    <property type="entry name" value="HIS_KIN"/>
    <property type="match status" value="1"/>
</dbReference>
<dbReference type="SUPFAM" id="SSF55874">
    <property type="entry name" value="ATPase domain of HSP90 chaperone/DNA topoisomerase II/histidine kinase"/>
    <property type="match status" value="1"/>
</dbReference>
<dbReference type="Gene3D" id="3.30.565.10">
    <property type="entry name" value="Histidine kinase-like ATPase, C-terminal domain"/>
    <property type="match status" value="1"/>
</dbReference>
<feature type="domain" description="Histidine kinase" evidence="4">
    <location>
        <begin position="206"/>
        <end position="456"/>
    </location>
</feature>
<reference evidence="5" key="1">
    <citation type="submission" date="2022-12" db="EMBL/GenBank/DDBJ databases">
        <title>Polyphasic identification of a Novel Hot-Spring Cyanobacterium Ocullathermofonsia sinensis gen nov. sp. nov. and Genomic Insights on its Adaptations to the Thermal Habitat.</title>
        <authorList>
            <person name="Daroch M."/>
            <person name="Tang J."/>
            <person name="Jiang Y."/>
        </authorList>
    </citation>
    <scope>NUCLEOTIDE SEQUENCE</scope>
    <source>
        <strain evidence="5">PKUAC-SCTA174</strain>
    </source>
</reference>
<evidence type="ECO:0000313" key="6">
    <source>
        <dbReference type="Proteomes" id="UP001163152"/>
    </source>
</evidence>
<evidence type="ECO:0000313" key="5">
    <source>
        <dbReference type="EMBL" id="WAL58201.1"/>
    </source>
</evidence>
<comment type="catalytic activity">
    <reaction evidence="1">
        <text>ATP + protein L-histidine = ADP + protein N-phospho-L-histidine.</text>
        <dbReference type="EC" id="2.7.13.3"/>
    </reaction>
</comment>